<sequence length="233" mass="27315">MSRMEVDYPVQEFEMNLNGDKNMADVIAKNFNTVINVIQSHENYDMIHLKHLHGLFDILQIMVTEYGENVNLYSENNKTLGSFRDAGLDINEISNKRGKLFPILSPWQMRDVLDQLEPVLMFTMDLKNGVFDDFRVNNLFTTYKINNVSDLINNVHSYLINHYRFYESVSANFSVLLKDGAMVDSVIKRYKKKKYLDETNRNFIKSIINKYLVYEISFNFSNLGLKMNSIKNF</sequence>
<name>A0AA51YKH1_9VIRU</name>
<reference evidence="1" key="1">
    <citation type="submission" date="2023-06" db="EMBL/GenBank/DDBJ databases">
        <authorList>
            <person name="kwak M."/>
            <person name="Khatun F."/>
            <person name="Kil E.-J."/>
        </authorList>
    </citation>
    <scope>NUCLEOTIDE SEQUENCE</scope>
    <source>
        <strain evidence="1">Soy-bsmrau</strain>
    </source>
</reference>
<protein>
    <submittedName>
        <fullName evidence="1">P27.3</fullName>
    </submittedName>
</protein>
<proteinExistence type="predicted"/>
<organism evidence="1">
    <name type="scientific">Soybean mild yellows Bangladesh virus</name>
    <dbReference type="NCBI Taxonomy" id="3074303"/>
    <lineage>
        <taxon>Viruses</taxon>
        <taxon>Riboviria</taxon>
    </lineage>
</organism>
<dbReference type="EMBL" id="OR215423">
    <property type="protein sequence ID" value="WMW30043.1"/>
    <property type="molecule type" value="Genomic_RNA"/>
</dbReference>
<accession>A0AA51YKH1</accession>
<evidence type="ECO:0000313" key="1">
    <source>
        <dbReference type="EMBL" id="WMW30043.1"/>
    </source>
</evidence>